<feature type="transmembrane region" description="Helical" evidence="5">
    <location>
        <begin position="389"/>
        <end position="419"/>
    </location>
</feature>
<evidence type="ECO:0000259" key="6">
    <source>
        <dbReference type="PROSITE" id="PS50262"/>
    </source>
</evidence>
<keyword evidence="4 5" id="KW-0472">Membrane</keyword>
<evidence type="ECO:0000256" key="1">
    <source>
        <dbReference type="ARBA" id="ARBA00004370"/>
    </source>
</evidence>
<feature type="transmembrane region" description="Helical" evidence="5">
    <location>
        <begin position="221"/>
        <end position="242"/>
    </location>
</feature>
<comment type="subcellular location">
    <subcellularLocation>
        <location evidence="1">Membrane</location>
    </subcellularLocation>
</comment>
<protein>
    <submittedName>
        <fullName evidence="8">G-protein coupled receptors family 1 profile domain-containing protein</fullName>
    </submittedName>
</protein>
<evidence type="ECO:0000256" key="5">
    <source>
        <dbReference type="SAM" id="Phobius"/>
    </source>
</evidence>
<dbReference type="WBParaSite" id="PDA_v2.g25960.t1">
    <property type="protein sequence ID" value="PDA_v2.g25960.t1"/>
    <property type="gene ID" value="PDA_v2.g25960"/>
</dbReference>
<evidence type="ECO:0000313" key="8">
    <source>
        <dbReference type="WBParaSite" id="PDA_v2.g25960.t1"/>
    </source>
</evidence>
<dbReference type="GO" id="GO:0016020">
    <property type="term" value="C:membrane"/>
    <property type="evidence" value="ECO:0007669"/>
    <property type="project" value="UniProtKB-SubCell"/>
</dbReference>
<keyword evidence="7" id="KW-1185">Reference proteome</keyword>
<organism evidence="7 8">
    <name type="scientific">Panagrolaimus davidi</name>
    <dbReference type="NCBI Taxonomy" id="227884"/>
    <lineage>
        <taxon>Eukaryota</taxon>
        <taxon>Metazoa</taxon>
        <taxon>Ecdysozoa</taxon>
        <taxon>Nematoda</taxon>
        <taxon>Chromadorea</taxon>
        <taxon>Rhabditida</taxon>
        <taxon>Tylenchina</taxon>
        <taxon>Panagrolaimomorpha</taxon>
        <taxon>Panagrolaimoidea</taxon>
        <taxon>Panagrolaimidae</taxon>
        <taxon>Panagrolaimus</taxon>
    </lineage>
</organism>
<dbReference type="Gene3D" id="1.20.1070.10">
    <property type="entry name" value="Rhodopsin 7-helix transmembrane proteins"/>
    <property type="match status" value="1"/>
</dbReference>
<name>A0A914Q9Y5_9BILA</name>
<evidence type="ECO:0000256" key="2">
    <source>
        <dbReference type="ARBA" id="ARBA00022692"/>
    </source>
</evidence>
<evidence type="ECO:0000256" key="3">
    <source>
        <dbReference type="ARBA" id="ARBA00022989"/>
    </source>
</evidence>
<proteinExistence type="predicted"/>
<dbReference type="Proteomes" id="UP000887578">
    <property type="component" value="Unplaced"/>
</dbReference>
<dbReference type="InterPro" id="IPR017452">
    <property type="entry name" value="GPCR_Rhodpsn_7TM"/>
</dbReference>
<feature type="transmembrane region" description="Helical" evidence="5">
    <location>
        <begin position="343"/>
        <end position="369"/>
    </location>
</feature>
<evidence type="ECO:0000313" key="7">
    <source>
        <dbReference type="Proteomes" id="UP000887578"/>
    </source>
</evidence>
<feature type="transmembrane region" description="Helical" evidence="5">
    <location>
        <begin position="301"/>
        <end position="322"/>
    </location>
</feature>
<accession>A0A914Q9Y5</accession>
<dbReference type="AlphaFoldDB" id="A0A914Q9Y5"/>
<reference evidence="8" key="1">
    <citation type="submission" date="2022-11" db="UniProtKB">
        <authorList>
            <consortium name="WormBaseParasite"/>
        </authorList>
    </citation>
    <scope>IDENTIFICATION</scope>
</reference>
<dbReference type="PROSITE" id="PS50262">
    <property type="entry name" value="G_PROTEIN_RECEP_F1_2"/>
    <property type="match status" value="1"/>
</dbReference>
<evidence type="ECO:0000256" key="4">
    <source>
        <dbReference type="ARBA" id="ARBA00023136"/>
    </source>
</evidence>
<keyword evidence="2 5" id="KW-0812">Transmembrane</keyword>
<feature type="domain" description="G-protein coupled receptors family 1 profile" evidence="6">
    <location>
        <begin position="110"/>
        <end position="394"/>
    </location>
</feature>
<keyword evidence="3 5" id="KW-1133">Transmembrane helix</keyword>
<feature type="transmembrane region" description="Helical" evidence="5">
    <location>
        <begin position="103"/>
        <end position="122"/>
    </location>
</feature>
<sequence length="454" mass="52629">MDVKNYSALYKDLSAKVLWYNLHSSYIEREKTVEIQQLRETQLAWANSITTNFIMSIETKMVIDRSQILRYGSIECSAPGKEAYFDSYFSCFLFQLPYFLENIQFGYLCGIFIIPIMLISIFGKIKESYRWFLLNQAIWDVFTCYSFICEKPTILAWSSSIYSTCFYKGRPSNPALDALFMIIKGAFRNSPYIPLFLLAFSRCIALYCPKFYQRHNQTWKILTFIIIFDIVAAVLSSGLTLYGKLIVSLDNLGQAGCFSKFCNDYSNNSTTKCFMENEKYFQCSNEVTNYYSQFSVGTQSALISITPAMFILVILSVTLLFIKLSFQIKYQLKHNRHAFLKTLRVAVVILIQSITPIFFMLITAFQTYLQTTTMGEIVYDYLTFTKLPYGLFLFQSVATTTCINILRIFFDSVIVITVLSGYRKRIVKFIVFLFNFLRYGPRKKSRTVSMKGIN</sequence>